<reference evidence="1" key="1">
    <citation type="submission" date="2020-05" db="EMBL/GenBank/DDBJ databases">
        <title>Large-scale comparative analyses of tick genomes elucidate their genetic diversity and vector capacities.</title>
        <authorList>
            <person name="Jia N."/>
            <person name="Wang J."/>
            <person name="Shi W."/>
            <person name="Du L."/>
            <person name="Sun Y."/>
            <person name="Zhan W."/>
            <person name="Jiang J."/>
            <person name="Wang Q."/>
            <person name="Zhang B."/>
            <person name="Ji P."/>
            <person name="Sakyi L.B."/>
            <person name="Cui X."/>
            <person name="Yuan T."/>
            <person name="Jiang B."/>
            <person name="Yang W."/>
            <person name="Lam T.T.-Y."/>
            <person name="Chang Q."/>
            <person name="Ding S."/>
            <person name="Wang X."/>
            <person name="Zhu J."/>
            <person name="Ruan X."/>
            <person name="Zhao L."/>
            <person name="Wei J."/>
            <person name="Que T."/>
            <person name="Du C."/>
            <person name="Cheng J."/>
            <person name="Dai P."/>
            <person name="Han X."/>
            <person name="Huang E."/>
            <person name="Gao Y."/>
            <person name="Liu J."/>
            <person name="Shao H."/>
            <person name="Ye R."/>
            <person name="Li L."/>
            <person name="Wei W."/>
            <person name="Wang X."/>
            <person name="Wang C."/>
            <person name="Yang T."/>
            <person name="Huo Q."/>
            <person name="Li W."/>
            <person name="Guo W."/>
            <person name="Chen H."/>
            <person name="Zhou L."/>
            <person name="Ni X."/>
            <person name="Tian J."/>
            <person name="Zhou Y."/>
            <person name="Sheng Y."/>
            <person name="Liu T."/>
            <person name="Pan Y."/>
            <person name="Xia L."/>
            <person name="Li J."/>
            <person name="Zhao F."/>
            <person name="Cao W."/>
        </authorList>
    </citation>
    <scope>NUCLEOTIDE SEQUENCE</scope>
    <source>
        <strain evidence="1">Dsil-2018</strain>
    </source>
</reference>
<keyword evidence="2" id="KW-1185">Reference proteome</keyword>
<name>A0ACB8DBB8_DERSI</name>
<protein>
    <submittedName>
        <fullName evidence="1">Uncharacterized protein</fullName>
    </submittedName>
</protein>
<gene>
    <name evidence="1" type="ORF">HPB49_008701</name>
</gene>
<dbReference type="Proteomes" id="UP000821865">
    <property type="component" value="Chromosome 2"/>
</dbReference>
<dbReference type="EMBL" id="CM023471">
    <property type="protein sequence ID" value="KAH7965549.1"/>
    <property type="molecule type" value="Genomic_DNA"/>
</dbReference>
<evidence type="ECO:0000313" key="2">
    <source>
        <dbReference type="Proteomes" id="UP000821865"/>
    </source>
</evidence>
<comment type="caution">
    <text evidence="1">The sequence shown here is derived from an EMBL/GenBank/DDBJ whole genome shotgun (WGS) entry which is preliminary data.</text>
</comment>
<accession>A0ACB8DBB8</accession>
<evidence type="ECO:0000313" key="1">
    <source>
        <dbReference type="EMBL" id="KAH7965549.1"/>
    </source>
</evidence>
<organism evidence="1 2">
    <name type="scientific">Dermacentor silvarum</name>
    <name type="common">Tick</name>
    <dbReference type="NCBI Taxonomy" id="543639"/>
    <lineage>
        <taxon>Eukaryota</taxon>
        <taxon>Metazoa</taxon>
        <taxon>Ecdysozoa</taxon>
        <taxon>Arthropoda</taxon>
        <taxon>Chelicerata</taxon>
        <taxon>Arachnida</taxon>
        <taxon>Acari</taxon>
        <taxon>Parasitiformes</taxon>
        <taxon>Ixodida</taxon>
        <taxon>Ixodoidea</taxon>
        <taxon>Ixodidae</taxon>
        <taxon>Rhipicephalinae</taxon>
        <taxon>Dermacentor</taxon>
    </lineage>
</organism>
<sequence>MAPAEVCRASFRGGTTNRVKFSPAVDLDMLSYVRNVNPFRDQREWTHIAAKMQDLTNQPFTSWTVREHTYLLLGRFVAKDRVAPRRSGTEEDYGQREALLQEILDLARERGVKIRAPRRADAASGRRAARAHLRNGATTAAARNSAALARDAAAELHVARNTVDGACECIRQCSCRQPA</sequence>
<proteinExistence type="predicted"/>